<proteinExistence type="predicted"/>
<reference evidence="1" key="1">
    <citation type="journal article" date="2020" name="Nature">
        <title>Giant virus diversity and host interactions through global metagenomics.</title>
        <authorList>
            <person name="Schulz F."/>
            <person name="Roux S."/>
            <person name="Paez-Espino D."/>
            <person name="Jungbluth S."/>
            <person name="Walsh D.A."/>
            <person name="Denef V.J."/>
            <person name="McMahon K.D."/>
            <person name="Konstantinidis K.T."/>
            <person name="Eloe-Fadrosh E.A."/>
            <person name="Kyrpides N.C."/>
            <person name="Woyke T."/>
        </authorList>
    </citation>
    <scope>NUCLEOTIDE SEQUENCE</scope>
    <source>
        <strain evidence="1">GVMAG-M-3300010158-55</strain>
    </source>
</reference>
<name>A0A6C0B900_9ZZZZ</name>
<accession>A0A6C0B900</accession>
<organism evidence="1">
    <name type="scientific">viral metagenome</name>
    <dbReference type="NCBI Taxonomy" id="1070528"/>
    <lineage>
        <taxon>unclassified sequences</taxon>
        <taxon>metagenomes</taxon>
        <taxon>organismal metagenomes</taxon>
    </lineage>
</organism>
<dbReference type="AlphaFoldDB" id="A0A6C0B900"/>
<dbReference type="EMBL" id="MN739098">
    <property type="protein sequence ID" value="QHS88520.1"/>
    <property type="molecule type" value="Genomic_DNA"/>
</dbReference>
<evidence type="ECO:0000313" key="1">
    <source>
        <dbReference type="EMBL" id="QHS88520.1"/>
    </source>
</evidence>
<protein>
    <submittedName>
        <fullName evidence="1">Uncharacterized protein</fullName>
    </submittedName>
</protein>
<sequence length="148" mass="17290">MLLDKLKYYDTKKIISKNVCLIKSNLDNNALICTQHRAFNESYLTFFKQNNFDIYSPVNLDVIELYNLIHNCENLIISWGCNSWLNSIFVNIKTNVLILCHIGYQHEYKTDNYEITYNNKIPTLCTPSCKNLIMSVDLPTKLTDIIIK</sequence>